<organism evidence="2 3">
    <name type="scientific">Mesorhizobium delmotii</name>
    <dbReference type="NCBI Taxonomy" id="1631247"/>
    <lineage>
        <taxon>Bacteria</taxon>
        <taxon>Pseudomonadati</taxon>
        <taxon>Pseudomonadota</taxon>
        <taxon>Alphaproteobacteria</taxon>
        <taxon>Hyphomicrobiales</taxon>
        <taxon>Phyllobacteriaceae</taxon>
        <taxon>Mesorhizobium</taxon>
    </lineage>
</organism>
<name>A0A2P9AAV8_9HYPH</name>
<dbReference type="Proteomes" id="UP000245698">
    <property type="component" value="Unassembled WGS sequence"/>
</dbReference>
<reference evidence="3" key="1">
    <citation type="submission" date="2016-12" db="EMBL/GenBank/DDBJ databases">
        <authorList>
            <person name="Brunel B."/>
        </authorList>
    </citation>
    <scope>NUCLEOTIDE SEQUENCE [LARGE SCALE GENOMIC DNA]</scope>
</reference>
<feature type="compositionally biased region" description="Polar residues" evidence="1">
    <location>
        <begin position="1"/>
        <end position="12"/>
    </location>
</feature>
<accession>A0A2P9AAV8</accession>
<evidence type="ECO:0000256" key="1">
    <source>
        <dbReference type="SAM" id="MobiDB-lite"/>
    </source>
</evidence>
<keyword evidence="3" id="KW-1185">Reference proteome</keyword>
<evidence type="ECO:0000313" key="3">
    <source>
        <dbReference type="Proteomes" id="UP000245698"/>
    </source>
</evidence>
<proteinExistence type="predicted"/>
<gene>
    <name evidence="2" type="ORF">BQ8482_110205</name>
</gene>
<dbReference type="AlphaFoldDB" id="A0A2P9AAV8"/>
<dbReference type="EMBL" id="FUIG01000013">
    <property type="protein sequence ID" value="SJM28275.1"/>
    <property type="molecule type" value="Genomic_DNA"/>
</dbReference>
<feature type="region of interest" description="Disordered" evidence="1">
    <location>
        <begin position="1"/>
        <end position="33"/>
    </location>
</feature>
<evidence type="ECO:0000313" key="2">
    <source>
        <dbReference type="EMBL" id="SJM28275.1"/>
    </source>
</evidence>
<protein>
    <submittedName>
        <fullName evidence="2">Uncharacterized protein</fullName>
    </submittedName>
</protein>
<sequence>MWQPQSVDTLNSYMPRRGAGVDAELRGGEEPSDDAPAWIELVLALALGETKPLAPAPQK</sequence>